<organism evidence="5">
    <name type="scientific">marine sediment metagenome</name>
    <dbReference type="NCBI Taxonomy" id="412755"/>
    <lineage>
        <taxon>unclassified sequences</taxon>
        <taxon>metagenomes</taxon>
        <taxon>ecological metagenomes</taxon>
    </lineage>
</organism>
<dbReference type="GO" id="GO:0008233">
    <property type="term" value="F:peptidase activity"/>
    <property type="evidence" value="ECO:0007669"/>
    <property type="project" value="UniProtKB-KW"/>
</dbReference>
<dbReference type="PANTHER" id="PTHR43270">
    <property type="entry name" value="BETA-ALA-HIS DIPEPTIDASE"/>
    <property type="match status" value="1"/>
</dbReference>
<dbReference type="GO" id="GO:0006508">
    <property type="term" value="P:proteolysis"/>
    <property type="evidence" value="ECO:0007669"/>
    <property type="project" value="UniProtKB-KW"/>
</dbReference>
<evidence type="ECO:0000256" key="3">
    <source>
        <dbReference type="ARBA" id="ARBA00022801"/>
    </source>
</evidence>
<evidence type="ECO:0000313" key="5">
    <source>
        <dbReference type="EMBL" id="KKN45579.1"/>
    </source>
</evidence>
<reference evidence="5" key="1">
    <citation type="journal article" date="2015" name="Nature">
        <title>Complex archaea that bridge the gap between prokaryotes and eukaryotes.</title>
        <authorList>
            <person name="Spang A."/>
            <person name="Saw J.H."/>
            <person name="Jorgensen S.L."/>
            <person name="Zaremba-Niedzwiedzka K."/>
            <person name="Martijn J."/>
            <person name="Lind A.E."/>
            <person name="van Eijk R."/>
            <person name="Schleper C."/>
            <person name="Guy L."/>
            <person name="Ettema T.J."/>
        </authorList>
    </citation>
    <scope>NUCLEOTIDE SEQUENCE</scope>
</reference>
<dbReference type="SUPFAM" id="SSF53187">
    <property type="entry name" value="Zn-dependent exopeptidases"/>
    <property type="match status" value="1"/>
</dbReference>
<gene>
    <name evidence="5" type="ORF">LCGC14_0681740</name>
</gene>
<dbReference type="Pfam" id="PF01546">
    <property type="entry name" value="Peptidase_M20"/>
    <property type="match status" value="1"/>
</dbReference>
<evidence type="ECO:0000256" key="2">
    <source>
        <dbReference type="ARBA" id="ARBA00022723"/>
    </source>
</evidence>
<comment type="caution">
    <text evidence="5">The sequence shown here is derived from an EMBL/GenBank/DDBJ whole genome shotgun (WGS) entry which is preliminary data.</text>
</comment>
<proteinExistence type="predicted"/>
<dbReference type="InterPro" id="IPR011650">
    <property type="entry name" value="Peptidase_M20_dimer"/>
</dbReference>
<evidence type="ECO:0000256" key="1">
    <source>
        <dbReference type="ARBA" id="ARBA00022670"/>
    </source>
</evidence>
<dbReference type="Gene3D" id="3.30.70.360">
    <property type="match status" value="1"/>
</dbReference>
<accession>A0A0F9QSZ7</accession>
<dbReference type="AlphaFoldDB" id="A0A0F9QSZ7"/>
<evidence type="ECO:0000259" key="4">
    <source>
        <dbReference type="Pfam" id="PF07687"/>
    </source>
</evidence>
<protein>
    <recommendedName>
        <fullName evidence="4">Peptidase M20 dimerisation domain-containing protein</fullName>
    </recommendedName>
</protein>
<keyword evidence="3" id="KW-0378">Hydrolase</keyword>
<dbReference type="EMBL" id="LAZR01001380">
    <property type="protein sequence ID" value="KKN45579.1"/>
    <property type="molecule type" value="Genomic_DNA"/>
</dbReference>
<feature type="domain" description="Peptidase M20 dimerisation" evidence="4">
    <location>
        <begin position="234"/>
        <end position="383"/>
    </location>
</feature>
<keyword evidence="1" id="KW-0645">Protease</keyword>
<dbReference type="InterPro" id="IPR002933">
    <property type="entry name" value="Peptidase_M20"/>
</dbReference>
<dbReference type="Gene3D" id="3.40.630.10">
    <property type="entry name" value="Zn peptidases"/>
    <property type="match status" value="1"/>
</dbReference>
<dbReference type="PANTHER" id="PTHR43270:SF8">
    <property type="entry name" value="DI- AND TRIPEPTIDASE DUG2-RELATED"/>
    <property type="match status" value="1"/>
</dbReference>
<name>A0A0F9QSZ7_9ZZZZ</name>
<dbReference type="Pfam" id="PF07687">
    <property type="entry name" value="M20_dimer"/>
    <property type="match status" value="1"/>
</dbReference>
<dbReference type="GO" id="GO:0046872">
    <property type="term" value="F:metal ion binding"/>
    <property type="evidence" value="ECO:0007669"/>
    <property type="project" value="UniProtKB-KW"/>
</dbReference>
<sequence length="497" mass="55953">MVTSSPYLTERSVDIKWWIKQIKKDFEKKYLPVIQEYLKEPSISATGEGIQETAEMTAKFLANLGAANIQIVPTKGWPVVYGEILKDPKKPTVLFYSMYDVQPVESEKWIVPPFSAAIVEDFEGMGRSIVARGVINTKGPTMAFFQTLQTVINSGKDLPVNFVFVIEGEEELGSLHFPDFVNSYSEKLKQADLVYFPSFSESLNGHIKIVLGCRGIIYFKIWIQGGDWGGPRSRNIHSSLASFVDSPTWKLIDLISKMRASSGKILIPGIYEKVQPISEEDKQMINDLVKKLDLEEFKKMIDVNKLYSDENQKEMSKEQMIVKLFEPCLTVDGIISGYTDEKGSKTVLPSSAFSNMDIKLVPNMEVEDIRNKIRNFIMENAPEAKLEIEEGYKWAKMSPLNPYIKIHIETLRSTNKKIEIWPMGTGSAPFYIFQEKFGIPVLDGGLGHGSRAHSPNEFAFLKSKTGAGGIIDFEISVAKLLTKLGEVGKIKNDKFIQ</sequence>
<dbReference type="InterPro" id="IPR051458">
    <property type="entry name" value="Cyt/Met_Dipeptidase"/>
</dbReference>
<keyword evidence="2" id="KW-0479">Metal-binding</keyword>